<feature type="transmembrane region" description="Helical" evidence="5">
    <location>
        <begin position="32"/>
        <end position="57"/>
    </location>
</feature>
<feature type="transmembrane region" description="Helical" evidence="5">
    <location>
        <begin position="150"/>
        <end position="170"/>
    </location>
</feature>
<dbReference type="CDD" id="cd00637">
    <property type="entry name" value="7tm_classA_rhodopsin-like"/>
    <property type="match status" value="1"/>
</dbReference>
<keyword evidence="8" id="KW-1185">Reference proteome</keyword>
<comment type="subcellular location">
    <subcellularLocation>
        <location evidence="1">Membrane</location>
    </subcellularLocation>
</comment>
<evidence type="ECO:0000313" key="7">
    <source>
        <dbReference type="Ensembl" id="ENSDCDP00010010270.1"/>
    </source>
</evidence>
<feature type="transmembrane region" description="Helical" evidence="5">
    <location>
        <begin position="281"/>
        <end position="301"/>
    </location>
</feature>
<feature type="transmembrane region" description="Helical" evidence="5">
    <location>
        <begin position="77"/>
        <end position="97"/>
    </location>
</feature>
<feature type="transmembrane region" description="Helical" evidence="5">
    <location>
        <begin position="199"/>
        <end position="219"/>
    </location>
</feature>
<keyword evidence="2 5" id="KW-0812">Transmembrane</keyword>
<dbReference type="AlphaFoldDB" id="A0AAY4APP0"/>
<dbReference type="Gene3D" id="1.20.1070.10">
    <property type="entry name" value="Rhodopsin 7-helix transmembrane proteins"/>
    <property type="match status" value="1"/>
</dbReference>
<evidence type="ECO:0000256" key="4">
    <source>
        <dbReference type="ARBA" id="ARBA00023136"/>
    </source>
</evidence>
<reference evidence="7" key="2">
    <citation type="submission" date="2025-08" db="UniProtKB">
        <authorList>
            <consortium name="Ensembl"/>
        </authorList>
    </citation>
    <scope>IDENTIFICATION</scope>
</reference>
<dbReference type="GeneTree" id="ENSGT01030000235043"/>
<reference evidence="7 8" key="1">
    <citation type="submission" date="2020-06" db="EMBL/GenBank/DDBJ databases">
        <authorList>
            <consortium name="Wellcome Sanger Institute Data Sharing"/>
        </authorList>
    </citation>
    <scope>NUCLEOTIDE SEQUENCE [LARGE SCALE GENOMIC DNA]</scope>
</reference>
<dbReference type="PROSITE" id="PS50262">
    <property type="entry name" value="G_PROTEIN_RECEP_F1_2"/>
    <property type="match status" value="1"/>
</dbReference>
<evidence type="ECO:0000256" key="3">
    <source>
        <dbReference type="ARBA" id="ARBA00022989"/>
    </source>
</evidence>
<evidence type="ECO:0000256" key="5">
    <source>
        <dbReference type="SAM" id="Phobius"/>
    </source>
</evidence>
<evidence type="ECO:0000313" key="8">
    <source>
        <dbReference type="Proteomes" id="UP000694580"/>
    </source>
</evidence>
<feature type="domain" description="G-protein coupled receptors family 1 profile" evidence="6">
    <location>
        <begin position="46"/>
        <end position="299"/>
    </location>
</feature>
<dbReference type="PANTHER" id="PTHR26451">
    <property type="entry name" value="G_PROTEIN_RECEP_F1_2 DOMAIN-CONTAINING PROTEIN"/>
    <property type="match status" value="1"/>
</dbReference>
<accession>A0AAY4APP0</accession>
<name>A0AAY4APP0_9TELE</name>
<sequence length="327" mass="37306">MQSIALLDTMTIILNISQIWLDTMHSRHMELFFIPAIFLTVTTLLVNPLLLICIFCLQTLRQETRYLLLANTLMADMVFLCLNLAIVICALLGVTVLRIVCELVIAGMITAYCCTILTITFMVVDTYVAVRWPLKYNKLLPPSRTLKIMVGIWLMASMYPISLVIVMEAVGVQAPHQLPLCLVLLSLGSLGLDTTTVGVHLYFAIGVICCFLLILYCYVRLYVVTRTSGIWQQRYSRARLTLLAHCVMLLLYFSPALVFTVELGLFQNNMVSQEVSMWITMSNMSMLMLLPRASSPFLYGLRYREIYHKLTTVLWRRQRLSQVSVQH</sequence>
<organism evidence="7 8">
    <name type="scientific">Denticeps clupeoides</name>
    <name type="common">denticle herring</name>
    <dbReference type="NCBI Taxonomy" id="299321"/>
    <lineage>
        <taxon>Eukaryota</taxon>
        <taxon>Metazoa</taxon>
        <taxon>Chordata</taxon>
        <taxon>Craniata</taxon>
        <taxon>Vertebrata</taxon>
        <taxon>Euteleostomi</taxon>
        <taxon>Actinopterygii</taxon>
        <taxon>Neopterygii</taxon>
        <taxon>Teleostei</taxon>
        <taxon>Clupei</taxon>
        <taxon>Clupeiformes</taxon>
        <taxon>Denticipitoidei</taxon>
        <taxon>Denticipitidae</taxon>
        <taxon>Denticeps</taxon>
    </lineage>
</organism>
<proteinExistence type="predicted"/>
<dbReference type="GO" id="GO:0005549">
    <property type="term" value="F:odorant binding"/>
    <property type="evidence" value="ECO:0007669"/>
    <property type="project" value="TreeGrafter"/>
</dbReference>
<dbReference type="InterPro" id="IPR000276">
    <property type="entry name" value="GPCR_Rhodpsn"/>
</dbReference>
<dbReference type="SUPFAM" id="SSF81321">
    <property type="entry name" value="Family A G protein-coupled receptor-like"/>
    <property type="match status" value="1"/>
</dbReference>
<evidence type="ECO:0000256" key="1">
    <source>
        <dbReference type="ARBA" id="ARBA00004370"/>
    </source>
</evidence>
<keyword evidence="3 5" id="KW-1133">Transmembrane helix</keyword>
<dbReference type="InterPro" id="IPR052921">
    <property type="entry name" value="GPCR1_Superfamily_Member"/>
</dbReference>
<dbReference type="InterPro" id="IPR017452">
    <property type="entry name" value="GPCR_Rhodpsn_7TM"/>
</dbReference>
<reference evidence="7" key="3">
    <citation type="submission" date="2025-09" db="UniProtKB">
        <authorList>
            <consortium name="Ensembl"/>
        </authorList>
    </citation>
    <scope>IDENTIFICATION</scope>
</reference>
<feature type="transmembrane region" description="Helical" evidence="5">
    <location>
        <begin position="240"/>
        <end position="261"/>
    </location>
</feature>
<dbReference type="GO" id="GO:0004930">
    <property type="term" value="F:G protein-coupled receptor activity"/>
    <property type="evidence" value="ECO:0007669"/>
    <property type="project" value="InterPro"/>
</dbReference>
<dbReference type="Ensembl" id="ENSDCDT00010010767.1">
    <property type="protein sequence ID" value="ENSDCDP00010010270.1"/>
    <property type="gene ID" value="ENSDCDG00010004554.1"/>
</dbReference>
<dbReference type="GO" id="GO:0016020">
    <property type="term" value="C:membrane"/>
    <property type="evidence" value="ECO:0007669"/>
    <property type="project" value="UniProtKB-SubCell"/>
</dbReference>
<evidence type="ECO:0000256" key="2">
    <source>
        <dbReference type="ARBA" id="ARBA00022692"/>
    </source>
</evidence>
<evidence type="ECO:0000259" key="6">
    <source>
        <dbReference type="PROSITE" id="PS50262"/>
    </source>
</evidence>
<feature type="transmembrane region" description="Helical" evidence="5">
    <location>
        <begin position="103"/>
        <end position="130"/>
    </location>
</feature>
<dbReference type="PANTHER" id="PTHR26451:SF1002">
    <property type="entry name" value="G-PROTEIN COUPLED RECEPTOR 148-RELATED"/>
    <property type="match status" value="1"/>
</dbReference>
<protein>
    <recommendedName>
        <fullName evidence="6">G-protein coupled receptors family 1 profile domain-containing protein</fullName>
    </recommendedName>
</protein>
<dbReference type="Pfam" id="PF00001">
    <property type="entry name" value="7tm_1"/>
    <property type="match status" value="1"/>
</dbReference>
<dbReference type="GO" id="GO:0004984">
    <property type="term" value="F:olfactory receptor activity"/>
    <property type="evidence" value="ECO:0007669"/>
    <property type="project" value="TreeGrafter"/>
</dbReference>
<dbReference type="Proteomes" id="UP000694580">
    <property type="component" value="Chromosome 4"/>
</dbReference>
<gene>
    <name evidence="7" type="primary">LOC114787804</name>
</gene>
<keyword evidence="4 5" id="KW-0472">Membrane</keyword>